<keyword evidence="1" id="KW-1133">Transmembrane helix</keyword>
<keyword evidence="3" id="KW-1185">Reference proteome</keyword>
<evidence type="ECO:0000313" key="3">
    <source>
        <dbReference type="Proteomes" id="UP001139031"/>
    </source>
</evidence>
<protein>
    <submittedName>
        <fullName evidence="2">Uncharacterized protein</fullName>
    </submittedName>
</protein>
<name>A0ABS7TJX6_9BACT</name>
<proteinExistence type="predicted"/>
<dbReference type="RefSeq" id="WP_224190271.1">
    <property type="nucleotide sequence ID" value="NZ_JAIRAU010000001.1"/>
</dbReference>
<gene>
    <name evidence="2" type="ORF">K7C98_04590</name>
</gene>
<feature type="transmembrane region" description="Helical" evidence="1">
    <location>
        <begin position="35"/>
        <end position="54"/>
    </location>
</feature>
<evidence type="ECO:0000313" key="2">
    <source>
        <dbReference type="EMBL" id="MBZ5708524.1"/>
    </source>
</evidence>
<organism evidence="2 3">
    <name type="scientific">Nannocystis pusilla</name>
    <dbReference type="NCBI Taxonomy" id="889268"/>
    <lineage>
        <taxon>Bacteria</taxon>
        <taxon>Pseudomonadati</taxon>
        <taxon>Myxococcota</taxon>
        <taxon>Polyangia</taxon>
        <taxon>Nannocystales</taxon>
        <taxon>Nannocystaceae</taxon>
        <taxon>Nannocystis</taxon>
    </lineage>
</organism>
<accession>A0ABS7TJX6</accession>
<reference evidence="2" key="1">
    <citation type="submission" date="2021-08" db="EMBL/GenBank/DDBJ databases">
        <authorList>
            <person name="Stevens D.C."/>
        </authorList>
    </citation>
    <scope>NUCLEOTIDE SEQUENCE</scope>
    <source>
        <strain evidence="2">DSM 53165</strain>
    </source>
</reference>
<sequence>MRAFFWLVGSVAVLNIVLRVGLMLDVLWYVPFDPAAEISCLVTLVLLLGSAVHYARRRTLLPPRPLVCLAVALVCAPALAIALAGPALALGGTSIGRLFDLCFVAFAALGVPLPDGLAFETAFVLFQAVGLWIVGGVLFGGPFACPDGHVPGDTPEHQVAVRDGGRLDG</sequence>
<feature type="transmembrane region" description="Helical" evidence="1">
    <location>
        <begin position="94"/>
        <end position="111"/>
    </location>
</feature>
<feature type="transmembrane region" description="Helical" evidence="1">
    <location>
        <begin position="66"/>
        <end position="88"/>
    </location>
</feature>
<keyword evidence="1" id="KW-0472">Membrane</keyword>
<feature type="transmembrane region" description="Helical" evidence="1">
    <location>
        <begin position="123"/>
        <end position="144"/>
    </location>
</feature>
<keyword evidence="1" id="KW-0812">Transmembrane</keyword>
<dbReference type="Proteomes" id="UP001139031">
    <property type="component" value="Unassembled WGS sequence"/>
</dbReference>
<evidence type="ECO:0000256" key="1">
    <source>
        <dbReference type="SAM" id="Phobius"/>
    </source>
</evidence>
<comment type="caution">
    <text evidence="2">The sequence shown here is derived from an EMBL/GenBank/DDBJ whole genome shotgun (WGS) entry which is preliminary data.</text>
</comment>
<dbReference type="EMBL" id="JAIRAU010000001">
    <property type="protein sequence ID" value="MBZ5708524.1"/>
    <property type="molecule type" value="Genomic_DNA"/>
</dbReference>